<feature type="transmembrane region" description="Helical" evidence="8">
    <location>
        <begin position="60"/>
        <end position="79"/>
    </location>
</feature>
<feature type="transmembrane region" description="Helical" evidence="8">
    <location>
        <begin position="178"/>
        <end position="197"/>
    </location>
</feature>
<dbReference type="InterPro" id="IPR050360">
    <property type="entry name" value="MFS_Sugar_Transporters"/>
</dbReference>
<proteinExistence type="inferred from homology"/>
<evidence type="ECO:0000256" key="8">
    <source>
        <dbReference type="SAM" id="Phobius"/>
    </source>
</evidence>
<reference evidence="10 11" key="1">
    <citation type="journal article" date="2025" name="Microbiol. Resour. Announc.">
        <title>Draft genome sequences for Neonectria magnoliae and Neonectria punicea, canker pathogens of Liriodendron tulipifera and Acer saccharum in West Virginia.</title>
        <authorList>
            <person name="Petronek H.M."/>
            <person name="Kasson M.T."/>
            <person name="Metheny A.M."/>
            <person name="Stauder C.M."/>
            <person name="Lovett B."/>
            <person name="Lynch S.C."/>
            <person name="Garnas J.R."/>
            <person name="Kasson L.R."/>
            <person name="Stajich J.E."/>
        </authorList>
    </citation>
    <scope>NUCLEOTIDE SEQUENCE [LARGE SCALE GENOMIC DNA]</scope>
    <source>
        <strain evidence="10 11">NRRL 64653</strain>
    </source>
</reference>
<comment type="subcellular location">
    <subcellularLocation>
        <location evidence="1">Membrane</location>
        <topology evidence="1">Multi-pass membrane protein</topology>
    </subcellularLocation>
</comment>
<evidence type="ECO:0000313" key="11">
    <source>
        <dbReference type="Proteomes" id="UP001498476"/>
    </source>
</evidence>
<evidence type="ECO:0000259" key="9">
    <source>
        <dbReference type="PROSITE" id="PS50850"/>
    </source>
</evidence>
<dbReference type="PRINTS" id="PR00171">
    <property type="entry name" value="SUGRTRNSPORT"/>
</dbReference>
<keyword evidence="5 8" id="KW-1133">Transmembrane helix</keyword>
<evidence type="ECO:0000256" key="6">
    <source>
        <dbReference type="ARBA" id="ARBA00023136"/>
    </source>
</evidence>
<name>A0ABR1HF87_9HYPO</name>
<feature type="transmembrane region" description="Helical" evidence="8">
    <location>
        <begin position="400"/>
        <end position="422"/>
    </location>
</feature>
<feature type="transmembrane region" description="Helical" evidence="8">
    <location>
        <begin position="434"/>
        <end position="452"/>
    </location>
</feature>
<feature type="transmembrane region" description="Helical" evidence="8">
    <location>
        <begin position="329"/>
        <end position="347"/>
    </location>
</feature>
<evidence type="ECO:0000256" key="3">
    <source>
        <dbReference type="ARBA" id="ARBA00022448"/>
    </source>
</evidence>
<dbReference type="Pfam" id="PF00083">
    <property type="entry name" value="Sugar_tr"/>
    <property type="match status" value="1"/>
</dbReference>
<accession>A0ABR1HF87</accession>
<dbReference type="EMBL" id="JAZAVJ010000036">
    <property type="protein sequence ID" value="KAK7419602.1"/>
    <property type="molecule type" value="Genomic_DNA"/>
</dbReference>
<evidence type="ECO:0000256" key="7">
    <source>
        <dbReference type="RuleBase" id="RU003346"/>
    </source>
</evidence>
<feature type="transmembrane region" description="Helical" evidence="8">
    <location>
        <begin position="110"/>
        <end position="133"/>
    </location>
</feature>
<comment type="similarity">
    <text evidence="2 7">Belongs to the major facilitator superfamily. Sugar transporter (TC 2.A.1.1) family.</text>
</comment>
<dbReference type="NCBIfam" id="TIGR00879">
    <property type="entry name" value="SP"/>
    <property type="match status" value="1"/>
</dbReference>
<dbReference type="Proteomes" id="UP001498476">
    <property type="component" value="Unassembled WGS sequence"/>
</dbReference>
<feature type="transmembrane region" description="Helical" evidence="8">
    <location>
        <begin position="145"/>
        <end position="166"/>
    </location>
</feature>
<dbReference type="InterPro" id="IPR020846">
    <property type="entry name" value="MFS_dom"/>
</dbReference>
<dbReference type="InterPro" id="IPR005829">
    <property type="entry name" value="Sugar_transporter_CS"/>
</dbReference>
<feature type="transmembrane region" description="Helical" evidence="8">
    <location>
        <begin position="359"/>
        <end position="379"/>
    </location>
</feature>
<keyword evidence="11" id="KW-1185">Reference proteome</keyword>
<keyword evidence="6 8" id="KW-0472">Membrane</keyword>
<dbReference type="SUPFAM" id="SSF103473">
    <property type="entry name" value="MFS general substrate transporter"/>
    <property type="match status" value="1"/>
</dbReference>
<dbReference type="Gene3D" id="1.20.1250.20">
    <property type="entry name" value="MFS general substrate transporter like domains"/>
    <property type="match status" value="1"/>
</dbReference>
<keyword evidence="3 7" id="KW-0813">Transport</keyword>
<dbReference type="PROSITE" id="PS50850">
    <property type="entry name" value="MFS"/>
    <property type="match status" value="1"/>
</dbReference>
<dbReference type="PROSITE" id="PS00217">
    <property type="entry name" value="SUGAR_TRANSPORT_2"/>
    <property type="match status" value="1"/>
</dbReference>
<dbReference type="InterPro" id="IPR005828">
    <property type="entry name" value="MFS_sugar_transport-like"/>
</dbReference>
<evidence type="ECO:0000256" key="1">
    <source>
        <dbReference type="ARBA" id="ARBA00004141"/>
    </source>
</evidence>
<dbReference type="PANTHER" id="PTHR48022">
    <property type="entry name" value="PLASTIDIC GLUCOSE TRANSPORTER 4"/>
    <property type="match status" value="1"/>
</dbReference>
<evidence type="ECO:0000313" key="10">
    <source>
        <dbReference type="EMBL" id="KAK7419602.1"/>
    </source>
</evidence>
<dbReference type="PANTHER" id="PTHR48022:SF2">
    <property type="entry name" value="PLASTIDIC GLUCOSE TRANSPORTER 4"/>
    <property type="match status" value="1"/>
</dbReference>
<feature type="transmembrane region" description="Helical" evidence="8">
    <location>
        <begin position="272"/>
        <end position="293"/>
    </location>
</feature>
<organism evidence="10 11">
    <name type="scientific">Neonectria punicea</name>
    <dbReference type="NCBI Taxonomy" id="979145"/>
    <lineage>
        <taxon>Eukaryota</taxon>
        <taxon>Fungi</taxon>
        <taxon>Dikarya</taxon>
        <taxon>Ascomycota</taxon>
        <taxon>Pezizomycotina</taxon>
        <taxon>Sordariomycetes</taxon>
        <taxon>Hypocreomycetidae</taxon>
        <taxon>Hypocreales</taxon>
        <taxon>Nectriaceae</taxon>
        <taxon>Neonectria</taxon>
    </lineage>
</organism>
<feature type="transmembrane region" description="Helical" evidence="8">
    <location>
        <begin position="299"/>
        <end position="320"/>
    </location>
</feature>
<evidence type="ECO:0000256" key="2">
    <source>
        <dbReference type="ARBA" id="ARBA00010992"/>
    </source>
</evidence>
<evidence type="ECO:0000256" key="4">
    <source>
        <dbReference type="ARBA" id="ARBA00022692"/>
    </source>
</evidence>
<dbReference type="InterPro" id="IPR003663">
    <property type="entry name" value="Sugar/inositol_transpt"/>
</dbReference>
<protein>
    <recommendedName>
        <fullName evidence="9">Major facilitator superfamily (MFS) profile domain-containing protein</fullName>
    </recommendedName>
</protein>
<dbReference type="InterPro" id="IPR036259">
    <property type="entry name" value="MFS_trans_sf"/>
</dbReference>
<comment type="caution">
    <text evidence="10">The sequence shown here is derived from an EMBL/GenBank/DDBJ whole genome shotgun (WGS) entry which is preliminary data.</text>
</comment>
<feature type="domain" description="Major facilitator superfamily (MFS) profile" evidence="9">
    <location>
        <begin position="9"/>
        <end position="456"/>
    </location>
</feature>
<evidence type="ECO:0000256" key="5">
    <source>
        <dbReference type="ARBA" id="ARBA00022989"/>
    </source>
</evidence>
<sequence>MAAIRQTLIYAMIFSSATTIGYDSGYLNGVLGAPDFIALYGKHDAADNSMYLTAYTRSTFSSLLVVGTIVGCIATSFVTQLIGRRGCLVVAATSYAAGVAMQTAGPAAAVFILGRVLLGFALGFISNTVPSYLMECSTAKNRGRFMGVYTLFLTSGNVIACGISLGTSKYTDSRGWRITIGFQLFLAVTIFIGAMICPESPLVLAKRNKYDEARWALATLKNKEQDSKDVNMALEEIRHHLTEQAQHGDVNLMECFRGAELRRTLLGTAMSFFTIATGITFWFGYGTTFFLAAGINNSYLISLILAITNCVSTVPSIYLIERIGRRNSLLWGGAIMAITQILTGVIHSVAPDSSASKNMLVAGAVIFIAAYAATWGMGGRSLRWLMMTEPFSNRLRVPQSAIVFVAYWTVTWLIGFVTPYMVDATAGDLGVNVAYIWLGMGILSILWAYLCVPEFAGLSSLESDLWKIDLLFEQNVPAWRSVAWQKRLRTINSIDISASGSQVVDEIKIEVGGEKGL</sequence>
<dbReference type="PROSITE" id="PS00216">
    <property type="entry name" value="SUGAR_TRANSPORT_1"/>
    <property type="match status" value="1"/>
</dbReference>
<keyword evidence="4 8" id="KW-0812">Transmembrane</keyword>
<gene>
    <name evidence="10" type="ORF">QQX98_003193</name>
</gene>